<dbReference type="InterPro" id="IPR013815">
    <property type="entry name" value="ATP_grasp_subdomain_1"/>
</dbReference>
<accession>A0ABZ2IJ09</accession>
<dbReference type="SUPFAM" id="SSF56059">
    <property type="entry name" value="Glutathione synthetase ATP-binding domain-like"/>
    <property type="match status" value="1"/>
</dbReference>
<comment type="catalytic activity">
    <reaction evidence="14 15">
        <text>2 D-alanine + ATP = D-alanyl-D-alanine + ADP + phosphate + H(+)</text>
        <dbReference type="Rhea" id="RHEA:11224"/>
        <dbReference type="ChEBI" id="CHEBI:15378"/>
        <dbReference type="ChEBI" id="CHEBI:30616"/>
        <dbReference type="ChEBI" id="CHEBI:43474"/>
        <dbReference type="ChEBI" id="CHEBI:57416"/>
        <dbReference type="ChEBI" id="CHEBI:57822"/>
        <dbReference type="ChEBI" id="CHEBI:456216"/>
        <dbReference type="EC" id="6.3.2.4"/>
    </reaction>
</comment>
<evidence type="ECO:0000313" key="18">
    <source>
        <dbReference type="EMBL" id="WWV66030.1"/>
    </source>
</evidence>
<evidence type="ECO:0000256" key="11">
    <source>
        <dbReference type="ARBA" id="ARBA00022960"/>
    </source>
</evidence>
<comment type="similarity">
    <text evidence="4 15">Belongs to the D-alanine--D-alanine ligase family.</text>
</comment>
<evidence type="ECO:0000256" key="14">
    <source>
        <dbReference type="ARBA" id="ARBA00047614"/>
    </source>
</evidence>
<keyword evidence="19" id="KW-1185">Reference proteome</keyword>
<dbReference type="EC" id="6.3.2.4" evidence="5 15"/>
<dbReference type="RefSeq" id="WP_251967213.1">
    <property type="nucleotide sequence ID" value="NZ_CP146284.1"/>
</dbReference>
<dbReference type="InterPro" id="IPR011095">
    <property type="entry name" value="Dala_Dala_lig_C"/>
</dbReference>
<dbReference type="PANTHER" id="PTHR23132">
    <property type="entry name" value="D-ALANINE--D-ALANINE LIGASE"/>
    <property type="match status" value="1"/>
</dbReference>
<evidence type="ECO:0000256" key="5">
    <source>
        <dbReference type="ARBA" id="ARBA00012216"/>
    </source>
</evidence>
<evidence type="ECO:0000256" key="9">
    <source>
        <dbReference type="ARBA" id="ARBA00022741"/>
    </source>
</evidence>
<keyword evidence="6 15" id="KW-0963">Cytoplasm</keyword>
<evidence type="ECO:0000256" key="12">
    <source>
        <dbReference type="ARBA" id="ARBA00022984"/>
    </source>
</evidence>
<evidence type="ECO:0000256" key="10">
    <source>
        <dbReference type="ARBA" id="ARBA00022840"/>
    </source>
</evidence>
<evidence type="ECO:0000256" key="2">
    <source>
        <dbReference type="ARBA" id="ARBA00001946"/>
    </source>
</evidence>
<dbReference type="Gene3D" id="3.30.1490.20">
    <property type="entry name" value="ATP-grasp fold, A domain"/>
    <property type="match status" value="1"/>
</dbReference>
<organism evidence="18 19">
    <name type="scientific">Parabacteroides absconsus</name>
    <dbReference type="NCBI Taxonomy" id="2951805"/>
    <lineage>
        <taxon>Bacteria</taxon>
        <taxon>Pseudomonadati</taxon>
        <taxon>Bacteroidota</taxon>
        <taxon>Bacteroidia</taxon>
        <taxon>Bacteroidales</taxon>
        <taxon>Tannerellaceae</taxon>
        <taxon>Parabacteroides</taxon>
    </lineage>
</organism>
<dbReference type="Proteomes" id="UP001320603">
    <property type="component" value="Chromosome"/>
</dbReference>
<dbReference type="NCBIfam" id="TIGR01205">
    <property type="entry name" value="D_ala_D_alaTIGR"/>
    <property type="match status" value="1"/>
</dbReference>
<dbReference type="InterPro" id="IPR011127">
    <property type="entry name" value="Dala_Dala_lig_N"/>
</dbReference>
<dbReference type="InterPro" id="IPR016185">
    <property type="entry name" value="PreATP-grasp_dom_sf"/>
</dbReference>
<comment type="cofactor">
    <cofactor evidence="2">
        <name>Mg(2+)</name>
        <dbReference type="ChEBI" id="CHEBI:18420"/>
    </cofactor>
</comment>
<dbReference type="PROSITE" id="PS50975">
    <property type="entry name" value="ATP_GRASP"/>
    <property type="match status" value="1"/>
</dbReference>
<dbReference type="Pfam" id="PF01820">
    <property type="entry name" value="Dala_Dala_lig_N"/>
    <property type="match status" value="1"/>
</dbReference>
<keyword evidence="12 15" id="KW-0573">Peptidoglycan synthesis</keyword>
<evidence type="ECO:0000256" key="4">
    <source>
        <dbReference type="ARBA" id="ARBA00010871"/>
    </source>
</evidence>
<evidence type="ECO:0000256" key="6">
    <source>
        <dbReference type="ARBA" id="ARBA00022490"/>
    </source>
</evidence>
<protein>
    <recommendedName>
        <fullName evidence="5 15">D-alanine--D-alanine ligase</fullName>
        <ecNumber evidence="5 15">6.3.2.4</ecNumber>
    </recommendedName>
    <alternativeName>
        <fullName evidence="15">D-Ala-D-Ala ligase</fullName>
    </alternativeName>
    <alternativeName>
        <fullName evidence="15">D-alanylalanine synthetase</fullName>
    </alternativeName>
</protein>
<evidence type="ECO:0000256" key="1">
    <source>
        <dbReference type="ARBA" id="ARBA00001936"/>
    </source>
</evidence>
<evidence type="ECO:0000256" key="8">
    <source>
        <dbReference type="ARBA" id="ARBA00022723"/>
    </source>
</evidence>
<dbReference type="HAMAP" id="MF_00047">
    <property type="entry name" value="Dala_Dala_lig"/>
    <property type="match status" value="1"/>
</dbReference>
<comment type="subcellular location">
    <subcellularLocation>
        <location evidence="3 15">Cytoplasm</location>
    </subcellularLocation>
</comment>
<reference evidence="18 19" key="1">
    <citation type="submission" date="2024-02" db="EMBL/GenBank/DDBJ databases">
        <title>Whole genome sequencing of Parabacteroides sp. AD58.</title>
        <authorList>
            <person name="Chaplin A.V."/>
            <person name="Pikina A.P."/>
            <person name="Sokolova S.R."/>
            <person name="Korostin D.O."/>
            <person name="Efimov B.A."/>
        </authorList>
    </citation>
    <scope>NUCLEOTIDE SEQUENCE [LARGE SCALE GENOMIC DNA]</scope>
    <source>
        <strain evidence="18 19">AD58</strain>
    </source>
</reference>
<dbReference type="InterPro" id="IPR005905">
    <property type="entry name" value="D_ala_D_ala"/>
</dbReference>
<dbReference type="Pfam" id="PF07478">
    <property type="entry name" value="Dala_Dala_lig_C"/>
    <property type="match status" value="1"/>
</dbReference>
<proteinExistence type="inferred from homology"/>
<feature type="domain" description="ATP-grasp" evidence="17">
    <location>
        <begin position="121"/>
        <end position="321"/>
    </location>
</feature>
<evidence type="ECO:0000256" key="7">
    <source>
        <dbReference type="ARBA" id="ARBA00022598"/>
    </source>
</evidence>
<keyword evidence="7 15" id="KW-0436">Ligase</keyword>
<dbReference type="GO" id="GO:0008716">
    <property type="term" value="F:D-alanine-D-alanine ligase activity"/>
    <property type="evidence" value="ECO:0007669"/>
    <property type="project" value="UniProtKB-EC"/>
</dbReference>
<keyword evidence="13 15" id="KW-0961">Cell wall biogenesis/degradation</keyword>
<sequence>MKKNIAIVAGGDSSEFVVSLKSAEGIYSFIDKDKYNLYIAIVKKDEWSVRLSNGEHTPIDKNDFSFSENGKKIRFDFAYITIHGTPGEDGRLQGYFDLIGLPYSSCGMLVSALTFNKYVCNHYLNDFGVRIAKSIRLMHGESITPEEVVARLGLPVFVKPNDGGSSFGVTKVKEAAALPAAIDKAFAEGKEVVIESFIAGTEVTCGCYKVKGKEVIFPITEVVTSNEFFDFDAKYNGQVQEITPARISAEWTQKVQQETSRIYDLLGAKGLIRVDYIIPADGEPYLLEINTTPGMTATSFIPQQVKAAGLNITDVMNDIIENEIN</sequence>
<evidence type="ECO:0000256" key="13">
    <source>
        <dbReference type="ARBA" id="ARBA00023316"/>
    </source>
</evidence>
<keyword evidence="10 16" id="KW-0067">ATP-binding</keyword>
<dbReference type="PANTHER" id="PTHR23132:SF23">
    <property type="entry name" value="D-ALANINE--D-ALANINE LIGASE B"/>
    <property type="match status" value="1"/>
</dbReference>
<keyword evidence="8" id="KW-0479">Metal-binding</keyword>
<gene>
    <name evidence="15" type="primary">ddl</name>
    <name evidence="18" type="ORF">NEE14_013695</name>
</gene>
<dbReference type="Gene3D" id="3.40.50.20">
    <property type="match status" value="1"/>
</dbReference>
<evidence type="ECO:0000256" key="3">
    <source>
        <dbReference type="ARBA" id="ARBA00004496"/>
    </source>
</evidence>
<dbReference type="EMBL" id="CP146284">
    <property type="protein sequence ID" value="WWV66030.1"/>
    <property type="molecule type" value="Genomic_DNA"/>
</dbReference>
<evidence type="ECO:0000313" key="19">
    <source>
        <dbReference type="Proteomes" id="UP001320603"/>
    </source>
</evidence>
<comment type="cofactor">
    <cofactor evidence="1">
        <name>Mn(2+)</name>
        <dbReference type="ChEBI" id="CHEBI:29035"/>
    </cofactor>
</comment>
<dbReference type="Gene3D" id="3.30.470.20">
    <property type="entry name" value="ATP-grasp fold, B domain"/>
    <property type="match status" value="1"/>
</dbReference>
<dbReference type="SUPFAM" id="SSF52440">
    <property type="entry name" value="PreATP-grasp domain"/>
    <property type="match status" value="1"/>
</dbReference>
<evidence type="ECO:0000259" key="17">
    <source>
        <dbReference type="PROSITE" id="PS50975"/>
    </source>
</evidence>
<keyword evidence="11 15" id="KW-0133">Cell shape</keyword>
<dbReference type="NCBIfam" id="NF002527">
    <property type="entry name" value="PRK01966.1-3"/>
    <property type="match status" value="1"/>
</dbReference>
<dbReference type="InterPro" id="IPR011761">
    <property type="entry name" value="ATP-grasp"/>
</dbReference>
<dbReference type="PROSITE" id="PS00844">
    <property type="entry name" value="DALA_DALA_LIGASE_2"/>
    <property type="match status" value="1"/>
</dbReference>
<comment type="function">
    <text evidence="15">Cell wall formation.</text>
</comment>
<dbReference type="PROSITE" id="PS00843">
    <property type="entry name" value="DALA_DALA_LIGASE_1"/>
    <property type="match status" value="1"/>
</dbReference>
<dbReference type="NCBIfam" id="NF002378">
    <property type="entry name" value="PRK01372.1"/>
    <property type="match status" value="1"/>
</dbReference>
<dbReference type="InterPro" id="IPR000291">
    <property type="entry name" value="D-Ala_lig_Van_CS"/>
</dbReference>
<evidence type="ECO:0000256" key="16">
    <source>
        <dbReference type="PROSITE-ProRule" id="PRU00409"/>
    </source>
</evidence>
<keyword evidence="9 16" id="KW-0547">Nucleotide-binding</keyword>
<name>A0ABZ2IJ09_9BACT</name>
<evidence type="ECO:0000256" key="15">
    <source>
        <dbReference type="HAMAP-Rule" id="MF_00047"/>
    </source>
</evidence>
<dbReference type="PIRSF" id="PIRSF039102">
    <property type="entry name" value="Ddl/VanB"/>
    <property type="match status" value="1"/>
</dbReference>
<comment type="pathway">
    <text evidence="15">Cell wall biogenesis; peptidoglycan biosynthesis.</text>
</comment>